<keyword evidence="5 9" id="KW-0255">Endonuclease</keyword>
<dbReference type="AlphaFoldDB" id="E6W3I5"/>
<dbReference type="HOGENOM" id="CLU_161124_3_0_0"/>
<evidence type="ECO:0000256" key="7">
    <source>
        <dbReference type="ARBA" id="ARBA00022842"/>
    </source>
</evidence>
<dbReference type="Pfam" id="PF09827">
    <property type="entry name" value="CRISPR_Cas2"/>
    <property type="match status" value="1"/>
</dbReference>
<evidence type="ECO:0000256" key="8">
    <source>
        <dbReference type="ARBA" id="ARBA00023118"/>
    </source>
</evidence>
<keyword evidence="8 9" id="KW-0051">Antiviral defense</keyword>
<dbReference type="RefSeq" id="WP_013505659.1">
    <property type="nucleotide sequence ID" value="NC_014836.1"/>
</dbReference>
<evidence type="ECO:0000256" key="10">
    <source>
        <dbReference type="PIRNR" id="PIRNR032582"/>
    </source>
</evidence>
<dbReference type="HAMAP" id="MF_01471">
    <property type="entry name" value="Cas2"/>
    <property type="match status" value="1"/>
</dbReference>
<dbReference type="PANTHER" id="PTHR34405">
    <property type="entry name" value="CRISPR-ASSOCIATED ENDORIBONUCLEASE CAS2"/>
    <property type="match status" value="1"/>
</dbReference>
<keyword evidence="12" id="KW-1185">Reference proteome</keyword>
<dbReference type="GO" id="GO:0016787">
    <property type="term" value="F:hydrolase activity"/>
    <property type="evidence" value="ECO:0007669"/>
    <property type="project" value="UniProtKB-KW"/>
</dbReference>
<comment type="similarity">
    <text evidence="2 9 10">Belongs to the CRISPR-associated endoribonuclease Cas2 protein family.</text>
</comment>
<proteinExistence type="inferred from homology"/>
<dbReference type="GO" id="GO:0051607">
    <property type="term" value="P:defense response to virus"/>
    <property type="evidence" value="ECO:0007669"/>
    <property type="project" value="UniProtKB-UniRule"/>
</dbReference>
<dbReference type="InterPro" id="IPR019199">
    <property type="entry name" value="Virulence_VapD/CRISPR_Cas2"/>
</dbReference>
<evidence type="ECO:0000313" key="11">
    <source>
        <dbReference type="EMBL" id="ADU65778.1"/>
    </source>
</evidence>
<comment type="subunit">
    <text evidence="9">Homodimer, forms a heterotetramer with a Cas1 homodimer.</text>
</comment>
<evidence type="ECO:0000256" key="4">
    <source>
        <dbReference type="ARBA" id="ARBA00022723"/>
    </source>
</evidence>
<dbReference type="Gene3D" id="3.30.70.240">
    <property type="match status" value="1"/>
</dbReference>
<feature type="binding site" evidence="9">
    <location>
        <position position="8"/>
    </location>
    <ligand>
        <name>Mg(2+)</name>
        <dbReference type="ChEBI" id="CHEBI:18420"/>
        <note>catalytic</note>
    </ligand>
</feature>
<dbReference type="EMBL" id="CP002432">
    <property type="protein sequence ID" value="ADU65778.1"/>
    <property type="molecule type" value="Genomic_DNA"/>
</dbReference>
<sequence length="91" mass="10381">MIVIIAYDIPSTKRRTRLHKALKGYGVNAQRSVFECDVQPEQMKGLLTMLEFMIDPSEDDLRVYPLCKGCQEKVMGMGIGDFNRSEEIIVI</sequence>
<dbReference type="InParanoid" id="E6W3I5"/>
<protein>
    <recommendedName>
        <fullName evidence="9">CRISPR-associated endoribonuclease Cas2</fullName>
        <ecNumber evidence="9">3.1.-.-</ecNumber>
    </recommendedName>
</protein>
<dbReference type="PIRSF" id="PIRSF032582">
    <property type="entry name" value="Cas2"/>
    <property type="match status" value="1"/>
</dbReference>
<dbReference type="GO" id="GO:0046872">
    <property type="term" value="F:metal ion binding"/>
    <property type="evidence" value="ECO:0007669"/>
    <property type="project" value="UniProtKB-UniRule"/>
</dbReference>
<evidence type="ECO:0000256" key="6">
    <source>
        <dbReference type="ARBA" id="ARBA00022801"/>
    </source>
</evidence>
<dbReference type="CDD" id="cd09725">
    <property type="entry name" value="Cas2_I_II_III"/>
    <property type="match status" value="1"/>
</dbReference>
<dbReference type="GO" id="GO:0004521">
    <property type="term" value="F:RNA endonuclease activity"/>
    <property type="evidence" value="ECO:0007669"/>
    <property type="project" value="UniProtKB-UniRule"/>
</dbReference>
<dbReference type="eggNOG" id="COG1343">
    <property type="taxonomic scope" value="Bacteria"/>
</dbReference>
<evidence type="ECO:0000256" key="9">
    <source>
        <dbReference type="HAMAP-Rule" id="MF_01471"/>
    </source>
</evidence>
<comment type="cofactor">
    <cofactor evidence="1 9">
        <name>Mg(2+)</name>
        <dbReference type="ChEBI" id="CHEBI:18420"/>
    </cofactor>
</comment>
<dbReference type="OrthoDB" id="9798176at2"/>
<organism evidence="11 12">
    <name type="scientific">Desulfurispirillum indicum (strain ATCC BAA-1389 / DSM 22839 / S5)</name>
    <dbReference type="NCBI Taxonomy" id="653733"/>
    <lineage>
        <taxon>Bacteria</taxon>
        <taxon>Pseudomonadati</taxon>
        <taxon>Chrysiogenota</taxon>
        <taxon>Chrysiogenia</taxon>
        <taxon>Chrysiogenales</taxon>
        <taxon>Chrysiogenaceae</taxon>
        <taxon>Desulfurispirillum</taxon>
    </lineage>
</organism>
<dbReference type="InterPro" id="IPR021127">
    <property type="entry name" value="CRISPR_associated_Cas2"/>
</dbReference>
<evidence type="ECO:0000256" key="2">
    <source>
        <dbReference type="ARBA" id="ARBA00009959"/>
    </source>
</evidence>
<keyword evidence="4 9" id="KW-0479">Metal-binding</keyword>
<keyword evidence="6 9" id="KW-0378">Hydrolase</keyword>
<dbReference type="EC" id="3.1.-.-" evidence="9"/>
<dbReference type="GO" id="GO:0043571">
    <property type="term" value="P:maintenance of CRISPR repeat elements"/>
    <property type="evidence" value="ECO:0007669"/>
    <property type="project" value="UniProtKB-UniRule"/>
</dbReference>
<comment type="function">
    <text evidence="9">CRISPR (clustered regularly interspaced short palindromic repeat), is an adaptive immune system that provides protection against mobile genetic elements (viruses, transposable elements and conjugative plasmids). CRISPR clusters contain sequences complementary to antecedent mobile elements and target invading nucleic acids. CRISPR clusters are transcribed and processed into CRISPR RNA (crRNA). Functions as a ssRNA-specific endoribonuclease. Involved in the integration of spacer DNA into the CRISPR cassette.</text>
</comment>
<reference evidence="11 12" key="1">
    <citation type="submission" date="2010-12" db="EMBL/GenBank/DDBJ databases">
        <title>Complete sequence of Desulfurispirillum indicum S5.</title>
        <authorList>
            <consortium name="US DOE Joint Genome Institute"/>
            <person name="Lucas S."/>
            <person name="Copeland A."/>
            <person name="Lapidus A."/>
            <person name="Cheng J.-F."/>
            <person name="Goodwin L."/>
            <person name="Pitluck S."/>
            <person name="Chertkov O."/>
            <person name="Held B."/>
            <person name="Detter J.C."/>
            <person name="Han C."/>
            <person name="Tapia R."/>
            <person name="Land M."/>
            <person name="Hauser L."/>
            <person name="Kyrpides N."/>
            <person name="Ivanova N."/>
            <person name="Mikhailova N."/>
            <person name="Haggblom M."/>
            <person name="Rauschenbach I."/>
            <person name="Bini E."/>
            <person name="Woyke T."/>
        </authorList>
    </citation>
    <scope>NUCLEOTIDE SEQUENCE [LARGE SCALE GENOMIC DNA]</scope>
    <source>
        <strain evidence="12">ATCC BAA-1389 / DSM 22839 / S5</strain>
    </source>
</reference>
<dbReference type="STRING" id="653733.Selin_1043"/>
<evidence type="ECO:0000256" key="1">
    <source>
        <dbReference type="ARBA" id="ARBA00001946"/>
    </source>
</evidence>
<accession>E6W3I5</accession>
<name>E6W3I5_DESIS</name>
<dbReference type="SUPFAM" id="SSF143430">
    <property type="entry name" value="TTP0101/SSO1404-like"/>
    <property type="match status" value="1"/>
</dbReference>
<gene>
    <name evidence="9" type="primary">cas2</name>
    <name evidence="11" type="ordered locus">Selin_1043</name>
</gene>
<keyword evidence="3 9" id="KW-0540">Nuclease</keyword>
<dbReference type="NCBIfam" id="TIGR01573">
    <property type="entry name" value="cas2"/>
    <property type="match status" value="1"/>
</dbReference>
<evidence type="ECO:0000256" key="3">
    <source>
        <dbReference type="ARBA" id="ARBA00022722"/>
    </source>
</evidence>
<dbReference type="Proteomes" id="UP000002572">
    <property type="component" value="Chromosome"/>
</dbReference>
<evidence type="ECO:0000313" key="12">
    <source>
        <dbReference type="Proteomes" id="UP000002572"/>
    </source>
</evidence>
<dbReference type="PANTHER" id="PTHR34405:SF3">
    <property type="entry name" value="CRISPR-ASSOCIATED ENDORIBONUCLEASE CAS2 3"/>
    <property type="match status" value="1"/>
</dbReference>
<dbReference type="KEGG" id="din:Selin_1043"/>
<keyword evidence="7 9" id="KW-0460">Magnesium</keyword>
<evidence type="ECO:0000256" key="5">
    <source>
        <dbReference type="ARBA" id="ARBA00022759"/>
    </source>
</evidence>